<dbReference type="Gene3D" id="3.40.50.410">
    <property type="entry name" value="von Willebrand factor, type A domain"/>
    <property type="match status" value="1"/>
</dbReference>
<reference evidence="1" key="2">
    <citation type="submission" date="2022-01" db="EMBL/GenBank/DDBJ databases">
        <authorList>
            <person name="Yamashiro T."/>
            <person name="Shiraishi A."/>
            <person name="Satake H."/>
            <person name="Nakayama K."/>
        </authorList>
    </citation>
    <scope>NUCLEOTIDE SEQUENCE</scope>
</reference>
<accession>A0ABQ5HZV9</accession>
<dbReference type="GO" id="GO:0000502">
    <property type="term" value="C:proteasome complex"/>
    <property type="evidence" value="ECO:0007669"/>
    <property type="project" value="UniProtKB-KW"/>
</dbReference>
<proteinExistence type="predicted"/>
<evidence type="ECO:0000313" key="1">
    <source>
        <dbReference type="EMBL" id="GJT92832.1"/>
    </source>
</evidence>
<comment type="caution">
    <text evidence="1">The sequence shown here is derived from an EMBL/GenBank/DDBJ whole genome shotgun (WGS) entry which is preliminary data.</text>
</comment>
<sequence length="225" mass="24550">MFGGLGDTGILTILQKGERKEGNLIIISLSSSSSSMAEVTMICVDNSGFMCGMYGGLGLMKAQTDAIELYFSAKLEAHPDNLVGFTTMGALGLYCKPSRDPKYFWSTFKRLEFAGSLQLPNCLLWANFGLYSNPLPNKRLVMFAGGGRKDMLLQAFVALVDNGRYLYAPTGSHDPLTKNLSSSPIMPTAAAASFKEDDIQPLGMNKVVIPHKNKMKHRNKNKPVV</sequence>
<organism evidence="1 2">
    <name type="scientific">Tanacetum coccineum</name>
    <dbReference type="NCBI Taxonomy" id="301880"/>
    <lineage>
        <taxon>Eukaryota</taxon>
        <taxon>Viridiplantae</taxon>
        <taxon>Streptophyta</taxon>
        <taxon>Embryophyta</taxon>
        <taxon>Tracheophyta</taxon>
        <taxon>Spermatophyta</taxon>
        <taxon>Magnoliopsida</taxon>
        <taxon>eudicotyledons</taxon>
        <taxon>Gunneridae</taxon>
        <taxon>Pentapetalae</taxon>
        <taxon>asterids</taxon>
        <taxon>campanulids</taxon>
        <taxon>Asterales</taxon>
        <taxon>Asteraceae</taxon>
        <taxon>Asteroideae</taxon>
        <taxon>Anthemideae</taxon>
        <taxon>Anthemidinae</taxon>
        <taxon>Tanacetum</taxon>
    </lineage>
</organism>
<dbReference type="EMBL" id="BQNB010020147">
    <property type="protein sequence ID" value="GJT92832.1"/>
    <property type="molecule type" value="Genomic_DNA"/>
</dbReference>
<reference evidence="1" key="1">
    <citation type="journal article" date="2022" name="Int. J. Mol. Sci.">
        <title>Draft Genome of Tanacetum Coccineum: Genomic Comparison of Closely Related Tanacetum-Family Plants.</title>
        <authorList>
            <person name="Yamashiro T."/>
            <person name="Shiraishi A."/>
            <person name="Nakayama K."/>
            <person name="Satake H."/>
        </authorList>
    </citation>
    <scope>NUCLEOTIDE SEQUENCE</scope>
</reference>
<name>A0ABQ5HZV9_9ASTR</name>
<keyword evidence="1" id="KW-0647">Proteasome</keyword>
<gene>
    <name evidence="1" type="ORF">Tco_1081677</name>
</gene>
<protein>
    <submittedName>
        <fullName evidence="1">26S proteasome non-ATPase regulatory subunit 4</fullName>
    </submittedName>
</protein>
<evidence type="ECO:0000313" key="2">
    <source>
        <dbReference type="Proteomes" id="UP001151760"/>
    </source>
</evidence>
<dbReference type="Proteomes" id="UP001151760">
    <property type="component" value="Unassembled WGS sequence"/>
</dbReference>
<keyword evidence="2" id="KW-1185">Reference proteome</keyword>
<dbReference type="InterPro" id="IPR036465">
    <property type="entry name" value="vWFA_dom_sf"/>
</dbReference>